<sequence length="67" mass="7888">MNIMTRKFLNSEIQQSIFFPVVEINQINFPVYQCKKIISNGRSRKFPPNSQLLSKHFSSHFSLLNMI</sequence>
<keyword evidence="2" id="KW-1185">Reference proteome</keyword>
<gene>
    <name evidence="1" type="ORF">BpHYR1_031151</name>
</gene>
<reference evidence="1 2" key="1">
    <citation type="journal article" date="2018" name="Sci. Rep.">
        <title>Genomic signatures of local adaptation to the degree of environmental predictability in rotifers.</title>
        <authorList>
            <person name="Franch-Gras L."/>
            <person name="Hahn C."/>
            <person name="Garcia-Roger E.M."/>
            <person name="Carmona M.J."/>
            <person name="Serra M."/>
            <person name="Gomez A."/>
        </authorList>
    </citation>
    <scope>NUCLEOTIDE SEQUENCE [LARGE SCALE GENOMIC DNA]</scope>
    <source>
        <strain evidence="1">HYR1</strain>
    </source>
</reference>
<dbReference type="AlphaFoldDB" id="A0A3M7SDJ0"/>
<dbReference type="EMBL" id="REGN01001571">
    <property type="protein sequence ID" value="RNA33841.1"/>
    <property type="molecule type" value="Genomic_DNA"/>
</dbReference>
<evidence type="ECO:0000313" key="1">
    <source>
        <dbReference type="EMBL" id="RNA33841.1"/>
    </source>
</evidence>
<evidence type="ECO:0000313" key="2">
    <source>
        <dbReference type="Proteomes" id="UP000276133"/>
    </source>
</evidence>
<accession>A0A3M7SDJ0</accession>
<organism evidence="1 2">
    <name type="scientific">Brachionus plicatilis</name>
    <name type="common">Marine rotifer</name>
    <name type="synonym">Brachionus muelleri</name>
    <dbReference type="NCBI Taxonomy" id="10195"/>
    <lineage>
        <taxon>Eukaryota</taxon>
        <taxon>Metazoa</taxon>
        <taxon>Spiralia</taxon>
        <taxon>Gnathifera</taxon>
        <taxon>Rotifera</taxon>
        <taxon>Eurotatoria</taxon>
        <taxon>Monogononta</taxon>
        <taxon>Pseudotrocha</taxon>
        <taxon>Ploima</taxon>
        <taxon>Brachionidae</taxon>
        <taxon>Brachionus</taxon>
    </lineage>
</organism>
<protein>
    <submittedName>
        <fullName evidence="1">Uncharacterized protein</fullName>
    </submittedName>
</protein>
<comment type="caution">
    <text evidence="1">The sequence shown here is derived from an EMBL/GenBank/DDBJ whole genome shotgun (WGS) entry which is preliminary data.</text>
</comment>
<name>A0A3M7SDJ0_BRAPC</name>
<proteinExistence type="predicted"/>
<dbReference type="Proteomes" id="UP000276133">
    <property type="component" value="Unassembled WGS sequence"/>
</dbReference>